<dbReference type="AlphaFoldDB" id="A0A927FA73"/>
<dbReference type="InterPro" id="IPR023408">
    <property type="entry name" value="MscS_beta-dom_sf"/>
</dbReference>
<feature type="transmembrane region" description="Helical" evidence="5">
    <location>
        <begin position="120"/>
        <end position="145"/>
    </location>
</feature>
<evidence type="ECO:0000259" key="6">
    <source>
        <dbReference type="Pfam" id="PF00924"/>
    </source>
</evidence>
<evidence type="ECO:0000256" key="4">
    <source>
        <dbReference type="ARBA" id="ARBA00023136"/>
    </source>
</evidence>
<organism evidence="7 8">
    <name type="scientific">Pelagicoccus enzymogenes</name>
    <dbReference type="NCBI Taxonomy" id="2773457"/>
    <lineage>
        <taxon>Bacteria</taxon>
        <taxon>Pseudomonadati</taxon>
        <taxon>Verrucomicrobiota</taxon>
        <taxon>Opitutia</taxon>
        <taxon>Puniceicoccales</taxon>
        <taxon>Pelagicoccaceae</taxon>
        <taxon>Pelagicoccus</taxon>
    </lineage>
</organism>
<keyword evidence="8" id="KW-1185">Reference proteome</keyword>
<dbReference type="Pfam" id="PF00924">
    <property type="entry name" value="MS_channel_2nd"/>
    <property type="match status" value="1"/>
</dbReference>
<dbReference type="GO" id="GO:0016020">
    <property type="term" value="C:membrane"/>
    <property type="evidence" value="ECO:0007669"/>
    <property type="project" value="UniProtKB-SubCell"/>
</dbReference>
<dbReference type="Gene3D" id="2.30.30.60">
    <property type="match status" value="1"/>
</dbReference>
<keyword evidence="2 5" id="KW-0812">Transmembrane</keyword>
<evidence type="ECO:0000313" key="8">
    <source>
        <dbReference type="Proteomes" id="UP000622317"/>
    </source>
</evidence>
<evidence type="ECO:0000256" key="3">
    <source>
        <dbReference type="ARBA" id="ARBA00022989"/>
    </source>
</evidence>
<feature type="transmembrane region" description="Helical" evidence="5">
    <location>
        <begin position="196"/>
        <end position="217"/>
    </location>
</feature>
<dbReference type="GO" id="GO:0008381">
    <property type="term" value="F:mechanosensitive monoatomic ion channel activity"/>
    <property type="evidence" value="ECO:0007669"/>
    <property type="project" value="InterPro"/>
</dbReference>
<sequence length="285" mass="30682">MIPLAAADFSFSGFIEEVRSALTEMANDFAQFLPKLLLALILLLIGYAIAKVLSKIVRIIFDKLGVNNLLERSGFTAQLLRAGIKASPGAFTATLVFWLTMLFVIKIAAQSASIEDISDIIIAIISFMPNALTAALILLFGFIVADVIKNAVFNALDQMGLEYARTLSKVIFGFIFILILTVALSKINIQTELLNATVKILLGALALALALALGLGLKRMAGSIVSGVYSRDIYKVGTQIEFEGEEMTIAGIGPVTTKLKRKDGGFVIIPNEKLISEPVRGRSAD</sequence>
<dbReference type="PANTHER" id="PTHR30221">
    <property type="entry name" value="SMALL-CONDUCTANCE MECHANOSENSITIVE CHANNEL"/>
    <property type="match status" value="1"/>
</dbReference>
<evidence type="ECO:0000256" key="2">
    <source>
        <dbReference type="ARBA" id="ARBA00022692"/>
    </source>
</evidence>
<name>A0A927FA73_9BACT</name>
<keyword evidence="3 5" id="KW-1133">Transmembrane helix</keyword>
<dbReference type="Proteomes" id="UP000622317">
    <property type="component" value="Unassembled WGS sequence"/>
</dbReference>
<feature type="domain" description="Mechanosensitive ion channel MscS" evidence="6">
    <location>
        <begin position="230"/>
        <end position="279"/>
    </location>
</feature>
<dbReference type="InterPro" id="IPR008910">
    <property type="entry name" value="MSC_TM_helix"/>
</dbReference>
<evidence type="ECO:0000256" key="1">
    <source>
        <dbReference type="ARBA" id="ARBA00004370"/>
    </source>
</evidence>
<dbReference type="Gene3D" id="1.10.287.1260">
    <property type="match status" value="1"/>
</dbReference>
<dbReference type="InterPro" id="IPR045275">
    <property type="entry name" value="MscS_archaea/bacteria_type"/>
</dbReference>
<evidence type="ECO:0000313" key="7">
    <source>
        <dbReference type="EMBL" id="MBD5781222.1"/>
    </source>
</evidence>
<dbReference type="EMBL" id="JACYFG010000040">
    <property type="protein sequence ID" value="MBD5781222.1"/>
    <property type="molecule type" value="Genomic_DNA"/>
</dbReference>
<feature type="transmembrane region" description="Helical" evidence="5">
    <location>
        <begin position="166"/>
        <end position="184"/>
    </location>
</feature>
<feature type="transmembrane region" description="Helical" evidence="5">
    <location>
        <begin position="89"/>
        <end position="108"/>
    </location>
</feature>
<dbReference type="RefSeq" id="WP_191618322.1">
    <property type="nucleotide sequence ID" value="NZ_JACYFG010000040.1"/>
</dbReference>
<dbReference type="Pfam" id="PF05552">
    <property type="entry name" value="MS_channel_1st_1"/>
    <property type="match status" value="2"/>
</dbReference>
<reference evidence="7" key="1">
    <citation type="submission" date="2020-09" db="EMBL/GenBank/DDBJ databases">
        <title>Pelagicoccus enzymogenes sp. nov. with an EPS production, isolated from marine sediment.</title>
        <authorList>
            <person name="Feng X."/>
        </authorList>
    </citation>
    <scope>NUCLEOTIDE SEQUENCE</scope>
    <source>
        <strain evidence="7">NFK12</strain>
    </source>
</reference>
<evidence type="ECO:0000256" key="5">
    <source>
        <dbReference type="SAM" id="Phobius"/>
    </source>
</evidence>
<dbReference type="InterPro" id="IPR006685">
    <property type="entry name" value="MscS_channel_2nd"/>
</dbReference>
<comment type="caution">
    <text evidence="7">The sequence shown here is derived from an EMBL/GenBank/DDBJ whole genome shotgun (WGS) entry which is preliminary data.</text>
</comment>
<feature type="transmembrane region" description="Helical" evidence="5">
    <location>
        <begin position="32"/>
        <end position="50"/>
    </location>
</feature>
<keyword evidence="4 5" id="KW-0472">Membrane</keyword>
<dbReference type="InterPro" id="IPR010920">
    <property type="entry name" value="LSM_dom_sf"/>
</dbReference>
<accession>A0A927FA73</accession>
<gene>
    <name evidence="7" type="ORF">IEN85_17105</name>
</gene>
<proteinExistence type="predicted"/>
<dbReference type="PANTHER" id="PTHR30221:SF1">
    <property type="entry name" value="SMALL-CONDUCTANCE MECHANOSENSITIVE CHANNEL"/>
    <property type="match status" value="1"/>
</dbReference>
<protein>
    <submittedName>
        <fullName evidence="7">Mechanosensitive ion channel</fullName>
    </submittedName>
</protein>
<dbReference type="SUPFAM" id="SSF50182">
    <property type="entry name" value="Sm-like ribonucleoproteins"/>
    <property type="match status" value="1"/>
</dbReference>
<comment type="subcellular location">
    <subcellularLocation>
        <location evidence="1">Membrane</location>
    </subcellularLocation>
</comment>